<reference evidence="1 2" key="1">
    <citation type="journal article" date="2015" name="Parasit. Vectors">
        <title>Draft genome of the scabies mite.</title>
        <authorList>
            <person name="Rider S.D.Jr."/>
            <person name="Morgan M.S."/>
            <person name="Arlian L.G."/>
        </authorList>
    </citation>
    <scope>NUCLEOTIDE SEQUENCE [LARGE SCALE GENOMIC DNA]</scope>
    <source>
        <strain evidence="1">Arlian Lab</strain>
    </source>
</reference>
<evidence type="ECO:0000313" key="2">
    <source>
        <dbReference type="Proteomes" id="UP000616769"/>
    </source>
</evidence>
<gene>
    <name evidence="1" type="ORF">QR98_0097610</name>
</gene>
<evidence type="ECO:0000313" key="1">
    <source>
        <dbReference type="EMBL" id="KPM11191.1"/>
    </source>
</evidence>
<dbReference type="EMBL" id="JXLN01016652">
    <property type="protein sequence ID" value="KPM11191.1"/>
    <property type="molecule type" value="Genomic_DNA"/>
</dbReference>
<sequence length="68" mass="7882">MTNEESLIDPIPLTSDHYHHEKDIQTDMESFCGQTKHSPLLNLTTNQFDDVCQLLQQTFEVKISAKIY</sequence>
<dbReference type="Proteomes" id="UP000616769">
    <property type="component" value="Unassembled WGS sequence"/>
</dbReference>
<comment type="caution">
    <text evidence="1">The sequence shown here is derived from an EMBL/GenBank/DDBJ whole genome shotgun (WGS) entry which is preliminary data.</text>
</comment>
<dbReference type="OrthoDB" id="6516304at2759"/>
<proteinExistence type="predicted"/>
<accession>A0A132AJP1</accession>
<dbReference type="AlphaFoldDB" id="A0A132AJP1"/>
<name>A0A132AJP1_SARSC</name>
<dbReference type="VEuPathDB" id="VectorBase:SSCA003877"/>
<protein>
    <submittedName>
        <fullName evidence="1">Uncharacterized protein</fullName>
    </submittedName>
</protein>
<organism evidence="1 2">
    <name type="scientific">Sarcoptes scabiei</name>
    <name type="common">Itch mite</name>
    <name type="synonym">Acarus scabiei</name>
    <dbReference type="NCBI Taxonomy" id="52283"/>
    <lineage>
        <taxon>Eukaryota</taxon>
        <taxon>Metazoa</taxon>
        <taxon>Ecdysozoa</taxon>
        <taxon>Arthropoda</taxon>
        <taxon>Chelicerata</taxon>
        <taxon>Arachnida</taxon>
        <taxon>Acari</taxon>
        <taxon>Acariformes</taxon>
        <taxon>Sarcoptiformes</taxon>
        <taxon>Astigmata</taxon>
        <taxon>Psoroptidia</taxon>
        <taxon>Sarcoptoidea</taxon>
        <taxon>Sarcoptidae</taxon>
        <taxon>Sarcoptinae</taxon>
        <taxon>Sarcoptes</taxon>
    </lineage>
</organism>